<evidence type="ECO:0000313" key="5">
    <source>
        <dbReference type="EMBL" id="CAL1171401.1"/>
    </source>
</evidence>
<dbReference type="PANTHER" id="PTHR47455:SF1">
    <property type="entry name" value="GUANYLATE CYCLASE DOMAIN-CONTAINING PROTEIN"/>
    <property type="match status" value="1"/>
</dbReference>
<reference evidence="5" key="2">
    <citation type="submission" date="2024-04" db="EMBL/GenBank/DDBJ databases">
        <authorList>
            <person name="Chen Y."/>
            <person name="Shah S."/>
            <person name="Dougan E. K."/>
            <person name="Thang M."/>
            <person name="Chan C."/>
        </authorList>
    </citation>
    <scope>NUCLEOTIDE SEQUENCE [LARGE SCALE GENOMIC DNA]</scope>
</reference>
<dbReference type="EMBL" id="CAMXCT030006670">
    <property type="protein sequence ID" value="CAL4805338.1"/>
    <property type="molecule type" value="Genomic_DNA"/>
</dbReference>
<evidence type="ECO:0000313" key="7">
    <source>
        <dbReference type="Proteomes" id="UP001152797"/>
    </source>
</evidence>
<gene>
    <name evidence="4" type="ORF">C1SCF055_LOCUS42628</name>
</gene>
<dbReference type="GO" id="GO:0009190">
    <property type="term" value="P:cyclic nucleotide biosynthetic process"/>
    <property type="evidence" value="ECO:0007669"/>
    <property type="project" value="InterPro"/>
</dbReference>
<organism evidence="4">
    <name type="scientific">Cladocopium goreaui</name>
    <dbReference type="NCBI Taxonomy" id="2562237"/>
    <lineage>
        <taxon>Eukaryota</taxon>
        <taxon>Sar</taxon>
        <taxon>Alveolata</taxon>
        <taxon>Dinophyceae</taxon>
        <taxon>Suessiales</taxon>
        <taxon>Symbiodiniaceae</taxon>
        <taxon>Cladocopium</taxon>
    </lineage>
</organism>
<evidence type="ECO:0000256" key="1">
    <source>
        <dbReference type="PROSITE-ProRule" id="PRU00708"/>
    </source>
</evidence>
<dbReference type="PANTHER" id="PTHR47455">
    <property type="entry name" value="ADENYLYL CYCLASE BETA"/>
    <property type="match status" value="1"/>
</dbReference>
<name>A0A9P1GNG3_9DINO</name>
<protein>
    <submittedName>
        <fullName evidence="6">Pentatricopeptide repeat-containing protein, chloroplastic</fullName>
    </submittedName>
</protein>
<sequence>MLLGRHRLGATPAIGVLRSAILETASARHWRWALHFFVAAPRVVTPSSNAAIEANLQLFEELYFEGHDLSVDSFHDALSCCKLWGHESWAHAEILLERMRSVWQTETTDCYNLALGIIPWKRALHVFDRMRHLNSASFSKVISSCGRSEEWQAALAIFCQMPDYTLDHSIGAYSAMISEKGCQWQRALQLHGQMRRRNVVSLSSCISALEKGRQWQKAESFLESMLQEGPEPNIITFNAFISALRDAEMQWSRVLRVLQQLATYPIEADDFTLVASISSIGSRRWRPALELLVTSRSQSTECKEAASALMNSWFPQRWSYSMALWVTMEQSHLETTIPCLGGILLSLKASGHWELMSHRLAAVPPASGRGGGGGRVRSVLISGLAQAAKWNEALAFFQQTKTLGLQPESSEHSAAMGACTGPQWPTAVGLMDPLEPTVSSYNMASSACQDGACWLLPLNYLDAMKSLSLQPDELTWNSIVICCQKAQRWRWCLELLPSASSVAFTASLAAVSGAKWSWAVGMLEDMEDMDFPCSSLCLQVALDACALRPQSRQTVGPLLEALQVTGADLLYSLAKPSNGVEKRQERPDFHLLLRMDESKYTFPTIKHAAMENDHRLDLQMNDLNKIRQYMPQAVYKQIECGTLTYVNEMRNISTIFINGSGLDIMSEQGPMIAQELMSSVQECCYQHEGTLNKFLIDDKGMLFLLVFGLPPLVHTDDPTRAVLACFDMLKVFKRLKLFGKFGVTTGRSYCGVCGSARRMEYTVLGDCVNLSARLMANARENTILCDDNTRRRSTTEIIFNALAPIYVKGKEGMIDIFQPVKKDYSKTIGLNKHQMISFPWHQNAFGGVSSGGLSVAELQEGVIRLCSIKSWQGISRASELLGGGFRKEIHNDKELPIPNEPSMASKPPKGSPFNDGGVLVIEGATGMGKIELAEHVVVHSLVTFRMFPIFGCMGPRSGDSLRLSRDLLRSTLGIFRYTSKTALPEDDFEAVKKLNSHKGRRLDLLEQALSQTDGIFEKSADILALAIEVTVDLLTQVSKNESVLLVMQFEYGTSLFPAKLQDKDIFWQTVETLYNDFIKTQSADSKPRVMVLICREAQEKDKPCPPAVRAAELSNTRIMLNGLETQANVAEYMSRYLNLPDGDSNLIPTPLRNFVANVTQSNPLYIRETIDQLREHHIQVNETAGGVVKNVECKDIDKVNVSQWGHTAMIGNTVCALEALDPLEAAVLKMSTCFMGPFTLGDLAASTASRWSDSTHFDFLLLFQAIRKLLDQKMLEAVEAPAEARMNFVRAETIVQDDGKVRDIITQVKKSEAEQEAEKREQILRSLPEFKRDGQSAAEQKATEQANEQQEKDDAAKEYNVHTIDEAEFEHYQQIEDAEREKKRKLKSEDAEAVAMFADERKRLREEVEEKRPDLITIMRQKNMEKSASKATRSVQERLKGKITVKAAQAQAAKEAASGVSALAGKTSVLTEASEKVDTLIHQGQESAGARKLQHFQTKNILIKSVGGAMLLEAQKKSVKRQALIDRALYRYLPERMKELAEKRNKPHIPWYYEQAFRRMQT</sequence>
<dbReference type="Proteomes" id="UP001152797">
    <property type="component" value="Unassembled WGS sequence"/>
</dbReference>
<dbReference type="EMBL" id="CAMXCT010006670">
    <property type="protein sequence ID" value="CAI4018026.1"/>
    <property type="molecule type" value="Genomic_DNA"/>
</dbReference>
<feature type="repeat" description="PPR" evidence="1">
    <location>
        <begin position="198"/>
        <end position="232"/>
    </location>
</feature>
<dbReference type="OrthoDB" id="185373at2759"/>
<accession>A0A9P1GNG3</accession>
<dbReference type="CDD" id="cd07302">
    <property type="entry name" value="CHD"/>
    <property type="match status" value="1"/>
</dbReference>
<dbReference type="GO" id="GO:0035556">
    <property type="term" value="P:intracellular signal transduction"/>
    <property type="evidence" value="ECO:0007669"/>
    <property type="project" value="InterPro"/>
</dbReference>
<comment type="caution">
    <text evidence="4">The sequence shown here is derived from an EMBL/GenBank/DDBJ whole genome shotgun (WGS) entry which is preliminary data.</text>
</comment>
<dbReference type="Pfam" id="PF00211">
    <property type="entry name" value="Guanylate_cyc"/>
    <property type="match status" value="1"/>
</dbReference>
<dbReference type="EMBL" id="CAMXCT020006670">
    <property type="protein sequence ID" value="CAL1171401.1"/>
    <property type="molecule type" value="Genomic_DNA"/>
</dbReference>
<evidence type="ECO:0000313" key="6">
    <source>
        <dbReference type="EMBL" id="CAL4805338.1"/>
    </source>
</evidence>
<dbReference type="InterPro" id="IPR011990">
    <property type="entry name" value="TPR-like_helical_dom_sf"/>
</dbReference>
<evidence type="ECO:0000313" key="4">
    <source>
        <dbReference type="EMBL" id="CAI4018026.1"/>
    </source>
</evidence>
<dbReference type="InterPro" id="IPR001054">
    <property type="entry name" value="A/G_cyclase"/>
</dbReference>
<dbReference type="PROSITE" id="PS50125">
    <property type="entry name" value="GUANYLATE_CYCLASE_2"/>
    <property type="match status" value="1"/>
</dbReference>
<dbReference type="Gene3D" id="1.25.40.10">
    <property type="entry name" value="Tetratricopeptide repeat domain"/>
    <property type="match status" value="3"/>
</dbReference>
<dbReference type="InterPro" id="IPR002885">
    <property type="entry name" value="PPR_rpt"/>
</dbReference>
<evidence type="ECO:0000256" key="2">
    <source>
        <dbReference type="SAM" id="MobiDB-lite"/>
    </source>
</evidence>
<keyword evidence="7" id="KW-1185">Reference proteome</keyword>
<proteinExistence type="predicted"/>
<dbReference type="PROSITE" id="PS51375">
    <property type="entry name" value="PPR"/>
    <property type="match status" value="1"/>
</dbReference>
<dbReference type="Pfam" id="PF01535">
    <property type="entry name" value="PPR"/>
    <property type="match status" value="2"/>
</dbReference>
<reference evidence="4" key="1">
    <citation type="submission" date="2022-10" db="EMBL/GenBank/DDBJ databases">
        <authorList>
            <person name="Chen Y."/>
            <person name="Dougan E. K."/>
            <person name="Chan C."/>
            <person name="Rhodes N."/>
            <person name="Thang M."/>
        </authorList>
    </citation>
    <scope>NUCLEOTIDE SEQUENCE</scope>
</reference>
<feature type="region of interest" description="Disordered" evidence="2">
    <location>
        <begin position="1327"/>
        <end position="1355"/>
    </location>
</feature>
<dbReference type="InterPro" id="IPR029787">
    <property type="entry name" value="Nucleotide_cyclase"/>
</dbReference>
<feature type="domain" description="Guanylate cyclase" evidence="3">
    <location>
        <begin position="653"/>
        <end position="775"/>
    </location>
</feature>
<evidence type="ECO:0000259" key="3">
    <source>
        <dbReference type="PROSITE" id="PS50125"/>
    </source>
</evidence>
<dbReference type="Gene3D" id="3.30.70.1230">
    <property type="entry name" value="Nucleotide cyclase"/>
    <property type="match status" value="1"/>
</dbReference>
<dbReference type="SUPFAM" id="SSF55073">
    <property type="entry name" value="Nucleotide cyclase"/>
    <property type="match status" value="1"/>
</dbReference>